<dbReference type="Gene3D" id="3.30.70.100">
    <property type="match status" value="1"/>
</dbReference>
<comment type="similarity">
    <text evidence="1">Belongs to the tpcK family.</text>
</comment>
<dbReference type="SUPFAM" id="SSF54909">
    <property type="entry name" value="Dimeric alpha+beta barrel"/>
    <property type="match status" value="1"/>
</dbReference>
<evidence type="ECO:0000313" key="2">
    <source>
        <dbReference type="EMBL" id="TQV90931.1"/>
    </source>
</evidence>
<comment type="caution">
    <text evidence="2">The sequence shown here is derived from an EMBL/GenBank/DDBJ whole genome shotgun (WGS) entry which is preliminary data.</text>
</comment>
<sequence>MATVNILYPSGPSFDLDYYLNTHMPIVQENWKPFGLESWEIIVFEPGQKYQVQAILKWDKLESLDKAKEGEAGVKVLGDIAKFTAAKPDIVVGNRKAGQSSL</sequence>
<name>A0A545UNA3_9HYPO</name>
<proteinExistence type="inferred from homology"/>
<evidence type="ECO:0000313" key="3">
    <source>
        <dbReference type="Proteomes" id="UP000315783"/>
    </source>
</evidence>
<dbReference type="PANTHER" id="PTHR40260">
    <property type="entry name" value="BLR8190 PROTEIN"/>
    <property type="match status" value="1"/>
</dbReference>
<accession>A0A545UNA3</accession>
<dbReference type="PANTHER" id="PTHR40260:SF2">
    <property type="entry name" value="BLR8190 PROTEIN"/>
    <property type="match status" value="1"/>
</dbReference>
<dbReference type="NCBIfam" id="TIGR02118">
    <property type="entry name" value="EthD family reductase"/>
    <property type="match status" value="1"/>
</dbReference>
<reference evidence="2 3" key="1">
    <citation type="journal article" date="2019" name="Appl. Microbiol. Biotechnol.">
        <title>Genome sequence of Isaria javanica and comparative genome analysis insights into family S53 peptidase evolution in fungal entomopathogens.</title>
        <authorList>
            <person name="Lin R."/>
            <person name="Zhang X."/>
            <person name="Xin B."/>
            <person name="Zou M."/>
            <person name="Gao Y."/>
            <person name="Qin F."/>
            <person name="Hu Q."/>
            <person name="Xie B."/>
            <person name="Cheng X."/>
        </authorList>
    </citation>
    <scope>NUCLEOTIDE SEQUENCE [LARGE SCALE GENOMIC DNA]</scope>
    <source>
        <strain evidence="2 3">IJ1G</strain>
    </source>
</reference>
<evidence type="ECO:0000256" key="1">
    <source>
        <dbReference type="ARBA" id="ARBA00005986"/>
    </source>
</evidence>
<gene>
    <name evidence="2" type="ORF">IF1G_10452</name>
</gene>
<keyword evidence="3" id="KW-1185">Reference proteome</keyword>
<dbReference type="InterPro" id="IPR009799">
    <property type="entry name" value="EthD_dom"/>
</dbReference>
<protein>
    <submittedName>
        <fullName evidence="2">Ethyl tert-butyl ether degradation EthD</fullName>
    </submittedName>
</protein>
<organism evidence="2 3">
    <name type="scientific">Cordyceps javanica</name>
    <dbReference type="NCBI Taxonomy" id="43265"/>
    <lineage>
        <taxon>Eukaryota</taxon>
        <taxon>Fungi</taxon>
        <taxon>Dikarya</taxon>
        <taxon>Ascomycota</taxon>
        <taxon>Pezizomycotina</taxon>
        <taxon>Sordariomycetes</taxon>
        <taxon>Hypocreomycetidae</taxon>
        <taxon>Hypocreales</taxon>
        <taxon>Cordycipitaceae</taxon>
        <taxon>Cordyceps</taxon>
    </lineage>
</organism>
<dbReference type="AlphaFoldDB" id="A0A545UNA3"/>
<dbReference type="EMBL" id="SPUK01000022">
    <property type="protein sequence ID" value="TQV90931.1"/>
    <property type="molecule type" value="Genomic_DNA"/>
</dbReference>
<dbReference type="GO" id="GO:0016491">
    <property type="term" value="F:oxidoreductase activity"/>
    <property type="evidence" value="ECO:0007669"/>
    <property type="project" value="InterPro"/>
</dbReference>
<dbReference type="OrthoDB" id="4892971at2759"/>
<dbReference type="STRING" id="43265.A0A545UNA3"/>
<dbReference type="InterPro" id="IPR011008">
    <property type="entry name" value="Dimeric_a/b-barrel"/>
</dbReference>
<dbReference type="Proteomes" id="UP000315783">
    <property type="component" value="Unassembled WGS sequence"/>
</dbReference>